<organism evidence="1 2">
    <name type="scientific">Candidatus Thiodubiliella endoseptemdiera</name>
    <dbReference type="NCBI Taxonomy" id="2738886"/>
    <lineage>
        <taxon>Bacteria</taxon>
        <taxon>Pseudomonadati</taxon>
        <taxon>Pseudomonadota</taxon>
        <taxon>Gammaproteobacteria</taxon>
        <taxon>Candidatus Pseudothioglobaceae</taxon>
        <taxon>Candidatus Thiodubiliella</taxon>
    </lineage>
</organism>
<dbReference type="Proteomes" id="UP000568751">
    <property type="component" value="Unassembled WGS sequence"/>
</dbReference>
<reference evidence="1 2" key="1">
    <citation type="submission" date="2020-05" db="EMBL/GenBank/DDBJ databases">
        <title>Horizontal transmission and recombination maintain forever young bacterial symbiont genomes.</title>
        <authorList>
            <person name="Russell S.L."/>
            <person name="Pepper-Tunick E."/>
            <person name="Svedberg J."/>
            <person name="Byrne A."/>
            <person name="Ruelas Castillo J."/>
            <person name="Vollmers C."/>
            <person name="Beinart R.A."/>
            <person name="Corbett-Detig R."/>
        </authorList>
    </citation>
    <scope>NUCLEOTIDE SEQUENCE [LARGE SCALE GENOMIC DNA]</scope>
    <source>
        <strain evidence="1">455</strain>
    </source>
</reference>
<evidence type="ECO:0000313" key="2">
    <source>
        <dbReference type="Proteomes" id="UP000568751"/>
    </source>
</evidence>
<gene>
    <name evidence="1" type="ORF">H0A76_07640</name>
</gene>
<sequence length="63" mass="7415">MSAFSGRWTFAKDEGRRVSDLFLFGQICIKELNYGVLSHIAFLMGQETSRITTQYYFFCKRFT</sequence>
<comment type="caution">
    <text evidence="1">The sequence shown here is derived from an EMBL/GenBank/DDBJ whole genome shotgun (WGS) entry which is preliminary data.</text>
</comment>
<dbReference type="AlphaFoldDB" id="A0A853F6C9"/>
<evidence type="ECO:0000313" key="1">
    <source>
        <dbReference type="EMBL" id="NYT27770.1"/>
    </source>
</evidence>
<name>A0A853F6C9_9GAMM</name>
<dbReference type="EMBL" id="JACCHT010000001">
    <property type="protein sequence ID" value="NYT27770.1"/>
    <property type="molecule type" value="Genomic_DNA"/>
</dbReference>
<protein>
    <submittedName>
        <fullName evidence="1">Uncharacterized protein</fullName>
    </submittedName>
</protein>
<accession>A0A853F6C9</accession>
<proteinExistence type="predicted"/>